<evidence type="ECO:0000256" key="3">
    <source>
        <dbReference type="ARBA" id="ARBA00022597"/>
    </source>
</evidence>
<dbReference type="RefSeq" id="WP_009711382.1">
    <property type="nucleotide sequence ID" value="NZ_CP048103.1"/>
</dbReference>
<accession>A0A1N7NRD0</accession>
<feature type="domain" description="PTS EIIB type-3" evidence="8">
    <location>
        <begin position="1"/>
        <end position="102"/>
    </location>
</feature>
<keyword evidence="6" id="KW-0418">Kinase</keyword>
<dbReference type="OrthoDB" id="9808134at2"/>
<keyword evidence="5" id="KW-0598">Phosphotransferase system</keyword>
<dbReference type="GO" id="GO:0009401">
    <property type="term" value="P:phosphoenolpyruvate-dependent sugar phosphotransferase system"/>
    <property type="evidence" value="ECO:0007669"/>
    <property type="project" value="UniProtKB-KW"/>
</dbReference>
<dbReference type="InterPro" id="IPR051819">
    <property type="entry name" value="PTS_sugar-specific_EIIB"/>
</dbReference>
<dbReference type="PROSITE" id="PS51100">
    <property type="entry name" value="PTS_EIIB_TYPE_3"/>
    <property type="match status" value="1"/>
</dbReference>
<dbReference type="PANTHER" id="PTHR34581">
    <property type="entry name" value="PTS SYSTEM N,N'-DIACETYLCHITOBIOSE-SPECIFIC EIIB COMPONENT"/>
    <property type="match status" value="1"/>
</dbReference>
<evidence type="ECO:0000256" key="5">
    <source>
        <dbReference type="ARBA" id="ARBA00022683"/>
    </source>
</evidence>
<dbReference type="Gene3D" id="3.40.50.2300">
    <property type="match status" value="1"/>
</dbReference>
<dbReference type="PANTHER" id="PTHR34581:SF2">
    <property type="entry name" value="PTS SYSTEM N,N'-DIACETYLCHITOBIOSE-SPECIFIC EIIB COMPONENT"/>
    <property type="match status" value="1"/>
</dbReference>
<evidence type="ECO:0000313" key="9">
    <source>
        <dbReference type="EMBL" id="SIT00953.1"/>
    </source>
</evidence>
<gene>
    <name evidence="9" type="ORF">SAMN05421790_1109</name>
</gene>
<dbReference type="InterPro" id="IPR003501">
    <property type="entry name" value="PTS_EIIB_2/3"/>
</dbReference>
<keyword evidence="1" id="KW-0813">Transport</keyword>
<protein>
    <submittedName>
        <fullName evidence="9">PTS system, cellobiose-specific IIB component</fullName>
    </submittedName>
</protein>
<keyword evidence="4" id="KW-0808">Transferase</keyword>
<name>A0A1N7NRD0_9BACL</name>
<dbReference type="EMBL" id="FTOD01000010">
    <property type="protein sequence ID" value="SIT00953.1"/>
    <property type="molecule type" value="Genomic_DNA"/>
</dbReference>
<organism evidence="9 10">
    <name type="scientific">Kroppenstedtia eburnea</name>
    <dbReference type="NCBI Taxonomy" id="714067"/>
    <lineage>
        <taxon>Bacteria</taxon>
        <taxon>Bacillati</taxon>
        <taxon>Bacillota</taxon>
        <taxon>Bacilli</taxon>
        <taxon>Bacillales</taxon>
        <taxon>Thermoactinomycetaceae</taxon>
        <taxon>Kroppenstedtia</taxon>
    </lineage>
</organism>
<evidence type="ECO:0000259" key="8">
    <source>
        <dbReference type="PROSITE" id="PS51100"/>
    </source>
</evidence>
<reference evidence="10" key="1">
    <citation type="submission" date="2017-01" db="EMBL/GenBank/DDBJ databases">
        <authorList>
            <person name="Varghese N."/>
            <person name="Submissions S."/>
        </authorList>
    </citation>
    <scope>NUCLEOTIDE SEQUENCE [LARGE SCALE GENOMIC DNA]</scope>
    <source>
        <strain evidence="10">DSM 45196</strain>
    </source>
</reference>
<keyword evidence="3" id="KW-0762">Sugar transport</keyword>
<dbReference type="GO" id="GO:0016301">
    <property type="term" value="F:kinase activity"/>
    <property type="evidence" value="ECO:0007669"/>
    <property type="project" value="UniProtKB-KW"/>
</dbReference>
<proteinExistence type="predicted"/>
<evidence type="ECO:0000256" key="4">
    <source>
        <dbReference type="ARBA" id="ARBA00022679"/>
    </source>
</evidence>
<dbReference type="SUPFAM" id="SSF52794">
    <property type="entry name" value="PTS system IIB component-like"/>
    <property type="match status" value="1"/>
</dbReference>
<evidence type="ECO:0000256" key="1">
    <source>
        <dbReference type="ARBA" id="ARBA00022448"/>
    </source>
</evidence>
<dbReference type="Pfam" id="PF02302">
    <property type="entry name" value="PTS_IIB"/>
    <property type="match status" value="1"/>
</dbReference>
<dbReference type="InterPro" id="IPR013012">
    <property type="entry name" value="PTS_EIIB_3"/>
</dbReference>
<evidence type="ECO:0000256" key="7">
    <source>
        <dbReference type="PROSITE-ProRule" id="PRU00423"/>
    </source>
</evidence>
<keyword evidence="2" id="KW-0597">Phosphoprotein</keyword>
<dbReference type="CDD" id="cd05564">
    <property type="entry name" value="PTS_IIB_chitobiose_lichenan"/>
    <property type="match status" value="1"/>
</dbReference>
<evidence type="ECO:0000313" key="10">
    <source>
        <dbReference type="Proteomes" id="UP000186795"/>
    </source>
</evidence>
<dbReference type="GO" id="GO:0008982">
    <property type="term" value="F:protein-N(PI)-phosphohistidine-sugar phosphotransferase activity"/>
    <property type="evidence" value="ECO:0007669"/>
    <property type="project" value="InterPro"/>
</dbReference>
<dbReference type="InterPro" id="IPR036095">
    <property type="entry name" value="PTS_EIIB-like_sf"/>
</dbReference>
<evidence type="ECO:0000256" key="6">
    <source>
        <dbReference type="ARBA" id="ARBA00022777"/>
    </source>
</evidence>
<dbReference type="Proteomes" id="UP000186795">
    <property type="component" value="Unassembled WGS sequence"/>
</dbReference>
<sequence length="102" mass="10831">MRVLFVCSGGMSSAIVVQALKKEGEKQGVELDVQAVGTSDIEAELNKGWDLVMVAPQVRHRMESIQKAADQASVPCGAIPPQAYTPLGGPILLKTVKQLMGI</sequence>
<dbReference type="AlphaFoldDB" id="A0A1N7NRD0"/>
<evidence type="ECO:0000256" key="2">
    <source>
        <dbReference type="ARBA" id="ARBA00022553"/>
    </source>
</evidence>
<feature type="modified residue" description="Phosphocysteine; by EIIA" evidence="7">
    <location>
        <position position="7"/>
    </location>
</feature>
<keyword evidence="10" id="KW-1185">Reference proteome</keyword>